<evidence type="ECO:0000313" key="5">
    <source>
        <dbReference type="Proteomes" id="UP000274756"/>
    </source>
</evidence>
<dbReference type="InterPro" id="IPR029063">
    <property type="entry name" value="SAM-dependent_MTases_sf"/>
</dbReference>
<dbReference type="Pfam" id="PF01564">
    <property type="entry name" value="Spermine_synth"/>
    <property type="match status" value="1"/>
</dbReference>
<evidence type="ECO:0000256" key="2">
    <source>
        <dbReference type="SAM" id="Phobius"/>
    </source>
</evidence>
<keyword evidence="5" id="KW-1185">Reference proteome</keyword>
<dbReference type="EMBL" id="UYYG01001172">
    <property type="protein sequence ID" value="VDN58782.1"/>
    <property type="molecule type" value="Genomic_DNA"/>
</dbReference>
<keyword evidence="2" id="KW-0472">Membrane</keyword>
<dbReference type="OrthoDB" id="2016285at2759"/>
<dbReference type="PANTHER" id="PTHR43317:SF1">
    <property type="entry name" value="THERMOSPERMINE SYNTHASE ACAULIS5"/>
    <property type="match status" value="1"/>
</dbReference>
<sequence length="199" mass="21976">MRPIDTTKWSIDYSYAGAAYIAYMIAAAYAGGAISTNQSIYADILSIGLGGGSLNNFLRHMTKNTNITIIEINKEMVDLAKTYFGLIEDDRQRCIVGDGAKFVKKFAEKGKKFDVVVLDACDTNETSKCPNDAFIQPSVTKYFPKILKKSAGNLLLEINSFIAHGQSSKTQTNLNIKSCRNKVYKLTQASGWTVLRTHP</sequence>
<dbReference type="Proteomes" id="UP000038040">
    <property type="component" value="Unplaced"/>
</dbReference>
<reference evidence="6" key="1">
    <citation type="submission" date="2017-02" db="UniProtKB">
        <authorList>
            <consortium name="WormBaseParasite"/>
        </authorList>
    </citation>
    <scope>IDENTIFICATION</scope>
</reference>
<keyword evidence="2" id="KW-1133">Transmembrane helix</keyword>
<dbReference type="WBParaSite" id="DME_0000495601-mRNA-1">
    <property type="protein sequence ID" value="DME_0000495601-mRNA-1"/>
    <property type="gene ID" value="DME_0000495601"/>
</dbReference>
<dbReference type="Proteomes" id="UP000274756">
    <property type="component" value="Unassembled WGS sequence"/>
</dbReference>
<evidence type="ECO:0000313" key="3">
    <source>
        <dbReference type="EMBL" id="VDN58782.1"/>
    </source>
</evidence>
<dbReference type="GO" id="GO:0006596">
    <property type="term" value="P:polyamine biosynthetic process"/>
    <property type="evidence" value="ECO:0007669"/>
    <property type="project" value="UniProtKB-KW"/>
</dbReference>
<keyword evidence="1" id="KW-0620">Polyamine biosynthesis</keyword>
<dbReference type="Gene3D" id="3.40.50.150">
    <property type="entry name" value="Vaccinia Virus protein VP39"/>
    <property type="match status" value="1"/>
</dbReference>
<evidence type="ECO:0000256" key="1">
    <source>
        <dbReference type="ARBA" id="ARBA00023115"/>
    </source>
</evidence>
<evidence type="ECO:0000313" key="4">
    <source>
        <dbReference type="Proteomes" id="UP000038040"/>
    </source>
</evidence>
<dbReference type="AlphaFoldDB" id="A0A0N4UCG2"/>
<feature type="transmembrane region" description="Helical" evidence="2">
    <location>
        <begin position="40"/>
        <end position="58"/>
    </location>
</feature>
<protein>
    <submittedName>
        <fullName evidence="6">PABS domain-containing protein</fullName>
    </submittedName>
</protein>
<organism evidence="4 6">
    <name type="scientific">Dracunculus medinensis</name>
    <name type="common">Guinea worm</name>
    <dbReference type="NCBI Taxonomy" id="318479"/>
    <lineage>
        <taxon>Eukaryota</taxon>
        <taxon>Metazoa</taxon>
        <taxon>Ecdysozoa</taxon>
        <taxon>Nematoda</taxon>
        <taxon>Chromadorea</taxon>
        <taxon>Rhabditida</taxon>
        <taxon>Spirurina</taxon>
        <taxon>Dracunculoidea</taxon>
        <taxon>Dracunculidae</taxon>
        <taxon>Dracunculus</taxon>
    </lineage>
</organism>
<proteinExistence type="predicted"/>
<gene>
    <name evidence="3" type="ORF">DME_LOCUS8755</name>
</gene>
<feature type="transmembrane region" description="Helical" evidence="2">
    <location>
        <begin position="12"/>
        <end position="34"/>
    </location>
</feature>
<accession>A0A0N4UCG2</accession>
<dbReference type="CDD" id="cd02440">
    <property type="entry name" value="AdoMet_MTases"/>
    <property type="match status" value="1"/>
</dbReference>
<dbReference type="SUPFAM" id="SSF53335">
    <property type="entry name" value="S-adenosyl-L-methionine-dependent methyltransferases"/>
    <property type="match status" value="1"/>
</dbReference>
<keyword evidence="2" id="KW-0812">Transmembrane</keyword>
<evidence type="ECO:0000313" key="6">
    <source>
        <dbReference type="WBParaSite" id="DME_0000495601-mRNA-1"/>
    </source>
</evidence>
<name>A0A0N4UCG2_DRAME</name>
<dbReference type="PANTHER" id="PTHR43317">
    <property type="entry name" value="THERMOSPERMINE SYNTHASE ACAULIS5"/>
    <property type="match status" value="1"/>
</dbReference>
<reference evidence="3 5" key="2">
    <citation type="submission" date="2018-11" db="EMBL/GenBank/DDBJ databases">
        <authorList>
            <consortium name="Pathogen Informatics"/>
        </authorList>
    </citation>
    <scope>NUCLEOTIDE SEQUENCE [LARGE SCALE GENOMIC DNA]</scope>
</reference>